<dbReference type="RefSeq" id="WP_221033027.1">
    <property type="nucleotide sequence ID" value="NZ_CP139781.1"/>
</dbReference>
<dbReference type="InterPro" id="IPR011051">
    <property type="entry name" value="RmlC_Cupin_sf"/>
</dbReference>
<dbReference type="SUPFAM" id="SSF51182">
    <property type="entry name" value="RmlC-like cupins"/>
    <property type="match status" value="1"/>
</dbReference>
<gene>
    <name evidence="1" type="ORF">K1X11_017280</name>
</gene>
<dbReference type="Gene3D" id="2.60.120.10">
    <property type="entry name" value="Jelly Rolls"/>
    <property type="match status" value="1"/>
</dbReference>
<keyword evidence="2" id="KW-1185">Reference proteome</keyword>
<evidence type="ECO:0000313" key="1">
    <source>
        <dbReference type="EMBL" id="WRQ86567.1"/>
    </source>
</evidence>
<dbReference type="PANTHER" id="PTHR37694:SF1">
    <property type="entry name" value="SLR8022 PROTEIN"/>
    <property type="match status" value="1"/>
</dbReference>
<dbReference type="InterPro" id="IPR014710">
    <property type="entry name" value="RmlC-like_jellyroll"/>
</dbReference>
<name>A0ABZ1C597_9BACT</name>
<protein>
    <submittedName>
        <fullName evidence="1">Cupin domain-containing protein</fullName>
    </submittedName>
</protein>
<sequence length="113" mass="12185">MTDPTYLHVPDLLGCFEHQPDSIVSRTLHHDAHSKVVLFGFAAGQELSEHTATVPAVMHFVAGEAEVSLGTDRMSVKAGSWIRMPAKLPHAIVAKSPVTMLLTLFKSARGPAD</sequence>
<dbReference type="Proteomes" id="UP000738431">
    <property type="component" value="Chromosome"/>
</dbReference>
<proteinExistence type="predicted"/>
<reference evidence="1 2" key="2">
    <citation type="submission" date="2023-12" db="EMBL/GenBank/DDBJ databases">
        <title>Description of an unclassified Opitutus bacterium of Verrucomicrobiota.</title>
        <authorList>
            <person name="Zhang D.-F."/>
        </authorList>
    </citation>
    <scope>NUCLEOTIDE SEQUENCE [LARGE SCALE GENOMIC DNA]</scope>
    <source>
        <strain evidence="1 2">WL0086</strain>
    </source>
</reference>
<evidence type="ECO:0000313" key="2">
    <source>
        <dbReference type="Proteomes" id="UP000738431"/>
    </source>
</evidence>
<organism evidence="1 2">
    <name type="scientific">Actomonas aquatica</name>
    <dbReference type="NCBI Taxonomy" id="2866162"/>
    <lineage>
        <taxon>Bacteria</taxon>
        <taxon>Pseudomonadati</taxon>
        <taxon>Verrucomicrobiota</taxon>
        <taxon>Opitutia</taxon>
        <taxon>Opitutales</taxon>
        <taxon>Opitutaceae</taxon>
        <taxon>Actomonas</taxon>
    </lineage>
</organism>
<reference evidence="1 2" key="1">
    <citation type="submission" date="2021-08" db="EMBL/GenBank/DDBJ databases">
        <authorList>
            <person name="Zhang D."/>
            <person name="Zhang A."/>
            <person name="Wang L."/>
        </authorList>
    </citation>
    <scope>NUCLEOTIDE SEQUENCE [LARGE SCALE GENOMIC DNA]</scope>
    <source>
        <strain evidence="1 2">WL0086</strain>
    </source>
</reference>
<dbReference type="CDD" id="cd02230">
    <property type="entry name" value="cupin_HP0902-like"/>
    <property type="match status" value="1"/>
</dbReference>
<accession>A0ABZ1C597</accession>
<dbReference type="PANTHER" id="PTHR37694">
    <property type="entry name" value="SLR8022 PROTEIN"/>
    <property type="match status" value="1"/>
</dbReference>
<dbReference type="EMBL" id="CP139781">
    <property type="protein sequence ID" value="WRQ86567.1"/>
    <property type="molecule type" value="Genomic_DNA"/>
</dbReference>